<protein>
    <submittedName>
        <fullName evidence="1">Uncharacterized protein</fullName>
    </submittedName>
</protein>
<name>A0ABQ0M2E1_MYCCL</name>
<sequence length="116" mass="12872">MSTFFVRVKSALRRHSRHTPAHNVDHAHSRATLSRQPLSHPRALIPQFSQPGYCTEPVVAFVDGEYDSEDDDSGGGGVRFVLPDDSHIKQGMDVGVLPVEAEEEDDDENASWEAMQ</sequence>
<dbReference type="EMBL" id="DF849478">
    <property type="protein sequence ID" value="GAT57515.1"/>
    <property type="molecule type" value="Genomic_DNA"/>
</dbReference>
<gene>
    <name evidence="1" type="ORF">MCHLO_14039</name>
</gene>
<evidence type="ECO:0000313" key="1">
    <source>
        <dbReference type="EMBL" id="GAT57515.1"/>
    </source>
</evidence>
<accession>A0ABQ0M2E1</accession>
<proteinExistence type="predicted"/>
<dbReference type="Proteomes" id="UP000815677">
    <property type="component" value="Unassembled WGS sequence"/>
</dbReference>
<evidence type="ECO:0000313" key="2">
    <source>
        <dbReference type="Proteomes" id="UP000815677"/>
    </source>
</evidence>
<keyword evidence="2" id="KW-1185">Reference proteome</keyword>
<reference evidence="1" key="1">
    <citation type="submission" date="2014-09" db="EMBL/GenBank/DDBJ databases">
        <title>Genome sequence of the luminous mushroom Mycena chlorophos for searching fungal bioluminescence genes.</title>
        <authorList>
            <person name="Tanaka Y."/>
            <person name="Kasuga D."/>
            <person name="Oba Y."/>
            <person name="Hase S."/>
            <person name="Sato K."/>
            <person name="Oba Y."/>
            <person name="Sakakibara Y."/>
        </authorList>
    </citation>
    <scope>NUCLEOTIDE SEQUENCE</scope>
</reference>
<organism evidence="1 2">
    <name type="scientific">Mycena chlorophos</name>
    <name type="common">Agaric fungus</name>
    <name type="synonym">Agaricus chlorophos</name>
    <dbReference type="NCBI Taxonomy" id="658473"/>
    <lineage>
        <taxon>Eukaryota</taxon>
        <taxon>Fungi</taxon>
        <taxon>Dikarya</taxon>
        <taxon>Basidiomycota</taxon>
        <taxon>Agaricomycotina</taxon>
        <taxon>Agaricomycetes</taxon>
        <taxon>Agaricomycetidae</taxon>
        <taxon>Agaricales</taxon>
        <taxon>Marasmiineae</taxon>
        <taxon>Mycenaceae</taxon>
        <taxon>Mycena</taxon>
    </lineage>
</organism>